<accession>F8DB53</accession>
<organism evidence="2 3">
    <name type="scientific">Halopiger xanaduensis (strain DSM 18323 / JCM 14033 / SH-6)</name>
    <dbReference type="NCBI Taxonomy" id="797210"/>
    <lineage>
        <taxon>Archaea</taxon>
        <taxon>Methanobacteriati</taxon>
        <taxon>Methanobacteriota</taxon>
        <taxon>Stenosarchaea group</taxon>
        <taxon>Halobacteria</taxon>
        <taxon>Halobacteriales</taxon>
        <taxon>Natrialbaceae</taxon>
        <taxon>Halopiger</taxon>
    </lineage>
</organism>
<protein>
    <submittedName>
        <fullName evidence="2">Uncharacterized protein</fullName>
    </submittedName>
</protein>
<dbReference type="Proteomes" id="UP000006794">
    <property type="component" value="Chromosome"/>
</dbReference>
<dbReference type="HOGENOM" id="CLU_2115447_0_0_2"/>
<keyword evidence="3" id="KW-1185">Reference proteome</keyword>
<evidence type="ECO:0000313" key="2">
    <source>
        <dbReference type="EMBL" id="AEH38465.1"/>
    </source>
</evidence>
<feature type="compositionally biased region" description="Polar residues" evidence="1">
    <location>
        <begin position="48"/>
        <end position="58"/>
    </location>
</feature>
<reference evidence="2 3" key="1">
    <citation type="journal article" date="2012" name="Stand. Genomic Sci.">
        <title>Complete genome sequence of Halopiger xanaduensis type strain (SH-6(T)).</title>
        <authorList>
            <person name="Anderson I."/>
            <person name="Tindall B.J."/>
            <person name="Rohde M."/>
            <person name="Lucas S."/>
            <person name="Han J."/>
            <person name="Lapidus A."/>
            <person name="Cheng J.F."/>
            <person name="Goodwin L."/>
            <person name="Pitluck S."/>
            <person name="Peters L."/>
            <person name="Pati A."/>
            <person name="Mikhailova N."/>
            <person name="Pagani I."/>
            <person name="Teshima H."/>
            <person name="Han C."/>
            <person name="Tapia R."/>
            <person name="Land M."/>
            <person name="Woyke T."/>
            <person name="Klenk H.P."/>
            <person name="Kyrpides N."/>
            <person name="Ivanova N."/>
        </authorList>
    </citation>
    <scope>NUCLEOTIDE SEQUENCE [LARGE SCALE GENOMIC DNA]</scope>
    <source>
        <strain evidence="3">DSM 18323 / JCM 14033 / SH-6</strain>
    </source>
</reference>
<evidence type="ECO:0000313" key="3">
    <source>
        <dbReference type="Proteomes" id="UP000006794"/>
    </source>
</evidence>
<gene>
    <name evidence="2" type="ordered locus">Halxa_3860</name>
</gene>
<dbReference type="AlphaFoldDB" id="F8DB53"/>
<dbReference type="eggNOG" id="arCOG11388">
    <property type="taxonomic scope" value="Archaea"/>
</dbReference>
<evidence type="ECO:0000256" key="1">
    <source>
        <dbReference type="SAM" id="MobiDB-lite"/>
    </source>
</evidence>
<feature type="region of interest" description="Disordered" evidence="1">
    <location>
        <begin position="46"/>
        <end position="68"/>
    </location>
</feature>
<proteinExistence type="predicted"/>
<dbReference type="KEGG" id="hxa:Halxa_3860"/>
<sequence>MRRSMERQYPPIGLEAEFHEYTYQRPMTSFSRRGTNRVRYPSLVLKGTVTSPDTSSDPETPVPAPDTSQELTAHGYRITVDDGRDTFYAIRLSEPDSDTAWIMSDTVRSPKEMR</sequence>
<name>F8DB53_HALXS</name>
<dbReference type="EMBL" id="CP002839">
    <property type="protein sequence ID" value="AEH38465.1"/>
    <property type="molecule type" value="Genomic_DNA"/>
</dbReference>